<dbReference type="CDD" id="cd06261">
    <property type="entry name" value="TM_PBP2"/>
    <property type="match status" value="1"/>
</dbReference>
<reference evidence="9 10" key="1">
    <citation type="submission" date="2020-10" db="EMBL/GenBank/DDBJ databases">
        <title>Blautia liquoris sp.nov., isolated from the mud in a fermentation cellar used for the production of Chinese strong-flavoured liquor.</title>
        <authorList>
            <person name="Lu L."/>
        </authorList>
    </citation>
    <scope>NUCLEOTIDE SEQUENCE [LARGE SCALE GENOMIC DNA]</scope>
    <source>
        <strain evidence="9 10">LZLJ-3</strain>
    </source>
</reference>
<dbReference type="PANTHER" id="PTHR43227:SF11">
    <property type="entry name" value="BLL4140 PROTEIN"/>
    <property type="match status" value="1"/>
</dbReference>
<comment type="similarity">
    <text evidence="7">Belongs to the binding-protein-dependent transport system permease family.</text>
</comment>
<keyword evidence="3" id="KW-1003">Cell membrane</keyword>
<proteinExistence type="inferred from homology"/>
<feature type="transmembrane region" description="Helical" evidence="7">
    <location>
        <begin position="174"/>
        <end position="194"/>
    </location>
</feature>
<feature type="transmembrane region" description="Helical" evidence="7">
    <location>
        <begin position="111"/>
        <end position="131"/>
    </location>
</feature>
<gene>
    <name evidence="9" type="ORF">INP51_12215</name>
</gene>
<keyword evidence="5 7" id="KW-1133">Transmembrane helix</keyword>
<dbReference type="GO" id="GO:0005886">
    <property type="term" value="C:plasma membrane"/>
    <property type="evidence" value="ECO:0007669"/>
    <property type="project" value="UniProtKB-SubCell"/>
</dbReference>
<dbReference type="PANTHER" id="PTHR43227">
    <property type="entry name" value="BLL4140 PROTEIN"/>
    <property type="match status" value="1"/>
</dbReference>
<evidence type="ECO:0000256" key="6">
    <source>
        <dbReference type="ARBA" id="ARBA00023136"/>
    </source>
</evidence>
<dbReference type="Proteomes" id="UP000593601">
    <property type="component" value="Chromosome"/>
</dbReference>
<dbReference type="EMBL" id="CP063304">
    <property type="protein sequence ID" value="QOV18761.1"/>
    <property type="molecule type" value="Genomic_DNA"/>
</dbReference>
<dbReference type="KEGG" id="bliq:INP51_12215"/>
<organism evidence="9 10">
    <name type="scientific">Blautia liquoris</name>
    <dbReference type="NCBI Taxonomy" id="2779518"/>
    <lineage>
        <taxon>Bacteria</taxon>
        <taxon>Bacillati</taxon>
        <taxon>Bacillota</taxon>
        <taxon>Clostridia</taxon>
        <taxon>Lachnospirales</taxon>
        <taxon>Lachnospiraceae</taxon>
        <taxon>Blautia</taxon>
    </lineage>
</organism>
<feature type="transmembrane region" description="Helical" evidence="7">
    <location>
        <begin position="12"/>
        <end position="31"/>
    </location>
</feature>
<feature type="transmembrane region" description="Helical" evidence="7">
    <location>
        <begin position="78"/>
        <end position="99"/>
    </location>
</feature>
<dbReference type="InterPro" id="IPR035906">
    <property type="entry name" value="MetI-like_sf"/>
</dbReference>
<evidence type="ECO:0000313" key="9">
    <source>
        <dbReference type="EMBL" id="QOV18761.1"/>
    </source>
</evidence>
<dbReference type="InterPro" id="IPR050809">
    <property type="entry name" value="UgpAE/MalFG_permease"/>
</dbReference>
<dbReference type="GO" id="GO:0055085">
    <property type="term" value="P:transmembrane transport"/>
    <property type="evidence" value="ECO:0007669"/>
    <property type="project" value="InterPro"/>
</dbReference>
<keyword evidence="2 7" id="KW-0813">Transport</keyword>
<dbReference type="Pfam" id="PF00528">
    <property type="entry name" value="BPD_transp_1"/>
    <property type="match status" value="1"/>
</dbReference>
<name>A0A7M2RFK6_9FIRM</name>
<feature type="transmembrane region" description="Helical" evidence="7">
    <location>
        <begin position="215"/>
        <end position="236"/>
    </location>
</feature>
<evidence type="ECO:0000256" key="5">
    <source>
        <dbReference type="ARBA" id="ARBA00022989"/>
    </source>
</evidence>
<keyword evidence="6 7" id="KW-0472">Membrane</keyword>
<evidence type="ECO:0000256" key="4">
    <source>
        <dbReference type="ARBA" id="ARBA00022692"/>
    </source>
</evidence>
<dbReference type="RefSeq" id="WP_193735123.1">
    <property type="nucleotide sequence ID" value="NZ_CP063304.1"/>
</dbReference>
<accession>A0A7M2RFK6</accession>
<evidence type="ECO:0000256" key="7">
    <source>
        <dbReference type="RuleBase" id="RU363032"/>
    </source>
</evidence>
<feature type="domain" description="ABC transmembrane type-1" evidence="8">
    <location>
        <begin position="74"/>
        <end position="289"/>
    </location>
</feature>
<evidence type="ECO:0000256" key="2">
    <source>
        <dbReference type="ARBA" id="ARBA00022448"/>
    </source>
</evidence>
<dbReference type="PROSITE" id="PS50928">
    <property type="entry name" value="ABC_TM1"/>
    <property type="match status" value="1"/>
</dbReference>
<evidence type="ECO:0000313" key="10">
    <source>
        <dbReference type="Proteomes" id="UP000593601"/>
    </source>
</evidence>
<dbReference type="Gene3D" id="1.10.3720.10">
    <property type="entry name" value="MetI-like"/>
    <property type="match status" value="1"/>
</dbReference>
<sequence>MKIKRNKFKKEIPFHLMLLPGVILTFIFSYVPMAGMKIAFEKFIPAKGLFGDQKWIGFDNFTYLFNMPGAMAALKNTVIIAAWKIVLGLIVPIVVALLLNEVRSSKFRRTVQTAIYLPYFLSWVIFAGVLLDILSPSSGIVGQIIRFFGGKSPFFLGSNKYFKSTLILTDVWKGFGFGTIVYLAAITGIDMNLYEAATMDGAGRLQKMWHITLPGIRMIVILMTVLSLGNVLNAGFDQVQNLISPQVYESGDILDTFIYRIGMIDAQFGPATAMGVLKSVVSCVFISVSYYVSYRFFDYRIF</sequence>
<keyword evidence="10" id="KW-1185">Reference proteome</keyword>
<dbReference type="AlphaFoldDB" id="A0A7M2RFK6"/>
<comment type="subcellular location">
    <subcellularLocation>
        <location evidence="1 7">Cell membrane</location>
        <topology evidence="1 7">Multi-pass membrane protein</topology>
    </subcellularLocation>
</comment>
<protein>
    <submittedName>
        <fullName evidence="9">Sugar ABC transporter permease</fullName>
    </submittedName>
</protein>
<evidence type="ECO:0000256" key="3">
    <source>
        <dbReference type="ARBA" id="ARBA00022475"/>
    </source>
</evidence>
<keyword evidence="4 7" id="KW-0812">Transmembrane</keyword>
<feature type="transmembrane region" description="Helical" evidence="7">
    <location>
        <begin position="271"/>
        <end position="292"/>
    </location>
</feature>
<evidence type="ECO:0000259" key="8">
    <source>
        <dbReference type="PROSITE" id="PS50928"/>
    </source>
</evidence>
<dbReference type="SUPFAM" id="SSF161098">
    <property type="entry name" value="MetI-like"/>
    <property type="match status" value="1"/>
</dbReference>
<evidence type="ECO:0000256" key="1">
    <source>
        <dbReference type="ARBA" id="ARBA00004651"/>
    </source>
</evidence>
<dbReference type="InterPro" id="IPR000515">
    <property type="entry name" value="MetI-like"/>
</dbReference>